<organism evidence="2 3">
    <name type="scientific">Curtobacterium herbarum</name>
    <dbReference type="NCBI Taxonomy" id="150122"/>
    <lineage>
        <taxon>Bacteria</taxon>
        <taxon>Bacillati</taxon>
        <taxon>Actinomycetota</taxon>
        <taxon>Actinomycetes</taxon>
        <taxon>Micrococcales</taxon>
        <taxon>Microbacteriaceae</taxon>
        <taxon>Curtobacterium</taxon>
    </lineage>
</organism>
<dbReference type="PANTHER" id="PTHR34989">
    <property type="entry name" value="PROTEIN HDED"/>
    <property type="match status" value="1"/>
</dbReference>
<feature type="transmembrane region" description="Helical" evidence="1">
    <location>
        <begin position="93"/>
        <end position="116"/>
    </location>
</feature>
<dbReference type="RefSeq" id="WP_204607748.1">
    <property type="nucleotide sequence ID" value="NZ_BAAAJX010000003.1"/>
</dbReference>
<dbReference type="PRINTS" id="PR01036">
    <property type="entry name" value="TCRTETB"/>
</dbReference>
<keyword evidence="1" id="KW-0812">Transmembrane</keyword>
<dbReference type="EMBL" id="BAAAJX010000003">
    <property type="protein sequence ID" value="GAA1492535.1"/>
    <property type="molecule type" value="Genomic_DNA"/>
</dbReference>
<comment type="caution">
    <text evidence="2">The sequence shown here is derived from an EMBL/GenBank/DDBJ whole genome shotgun (WGS) entry which is preliminary data.</text>
</comment>
<evidence type="ECO:0000256" key="1">
    <source>
        <dbReference type="SAM" id="Phobius"/>
    </source>
</evidence>
<accession>A0ABN1ZAC9</accession>
<feature type="transmembrane region" description="Helical" evidence="1">
    <location>
        <begin position="151"/>
        <end position="171"/>
    </location>
</feature>
<keyword evidence="3" id="KW-1185">Reference proteome</keyword>
<dbReference type="InterPro" id="IPR005325">
    <property type="entry name" value="DUF308_memb"/>
</dbReference>
<feature type="transmembrane region" description="Helical" evidence="1">
    <location>
        <begin position="36"/>
        <end position="55"/>
    </location>
</feature>
<gene>
    <name evidence="2" type="ORF">GCM10009627_08810</name>
</gene>
<feature type="transmembrane region" description="Helical" evidence="1">
    <location>
        <begin position="12"/>
        <end position="30"/>
    </location>
</feature>
<keyword evidence="1" id="KW-1133">Transmembrane helix</keyword>
<sequence>MDSRAVRTFRAFVVVTAVVAVAAGVVAVVWPRPTLVLVALLFGVYLVVAGAMRVFAAARGHGTPAAWRWTSGVVGTLVGLAGLVTLLDPAVPLVVYALLGGLAFLVEGVAALVGALVGHPGSSRGPTVVSGVLSLLCGAAVLLAPTTALEVFTVLAGIALVGVGSAALLLLPARAAARR</sequence>
<reference evidence="2 3" key="1">
    <citation type="journal article" date="2019" name="Int. J. Syst. Evol. Microbiol.">
        <title>The Global Catalogue of Microorganisms (GCM) 10K type strain sequencing project: providing services to taxonomists for standard genome sequencing and annotation.</title>
        <authorList>
            <consortium name="The Broad Institute Genomics Platform"/>
            <consortium name="The Broad Institute Genome Sequencing Center for Infectious Disease"/>
            <person name="Wu L."/>
            <person name="Ma J."/>
        </authorList>
    </citation>
    <scope>NUCLEOTIDE SEQUENCE [LARGE SCALE GENOMIC DNA]</scope>
    <source>
        <strain evidence="2 3">JCM 12140</strain>
    </source>
</reference>
<feature type="transmembrane region" description="Helical" evidence="1">
    <location>
        <begin position="67"/>
        <end position="87"/>
    </location>
</feature>
<evidence type="ECO:0000313" key="3">
    <source>
        <dbReference type="Proteomes" id="UP001501742"/>
    </source>
</evidence>
<dbReference type="PANTHER" id="PTHR34989:SF1">
    <property type="entry name" value="PROTEIN HDED"/>
    <property type="match status" value="1"/>
</dbReference>
<dbReference type="Pfam" id="PF03729">
    <property type="entry name" value="DUF308"/>
    <property type="match status" value="1"/>
</dbReference>
<name>A0ABN1ZAC9_9MICO</name>
<feature type="transmembrane region" description="Helical" evidence="1">
    <location>
        <begin position="128"/>
        <end position="145"/>
    </location>
</feature>
<evidence type="ECO:0008006" key="4">
    <source>
        <dbReference type="Google" id="ProtNLM"/>
    </source>
</evidence>
<dbReference type="Proteomes" id="UP001501742">
    <property type="component" value="Unassembled WGS sequence"/>
</dbReference>
<keyword evidence="1" id="KW-0472">Membrane</keyword>
<evidence type="ECO:0000313" key="2">
    <source>
        <dbReference type="EMBL" id="GAA1492535.1"/>
    </source>
</evidence>
<protein>
    <recommendedName>
        <fullName evidence="4">DUF308 domain-containing protein</fullName>
    </recommendedName>
</protein>
<dbReference type="InterPro" id="IPR052712">
    <property type="entry name" value="Acid_resist_chaperone_HdeD"/>
</dbReference>
<proteinExistence type="predicted"/>